<dbReference type="PANTHER" id="PTHR10380">
    <property type="entry name" value="CUTICLE PROTEIN"/>
    <property type="match status" value="1"/>
</dbReference>
<feature type="compositionally biased region" description="Low complexity" evidence="3">
    <location>
        <begin position="152"/>
        <end position="174"/>
    </location>
</feature>
<dbReference type="PROSITE" id="PS51155">
    <property type="entry name" value="CHIT_BIND_RR_2"/>
    <property type="match status" value="1"/>
</dbReference>
<keyword evidence="1 2" id="KW-0193">Cuticle</keyword>
<proteinExistence type="predicted"/>
<feature type="signal peptide" evidence="4">
    <location>
        <begin position="1"/>
        <end position="17"/>
    </location>
</feature>
<evidence type="ECO:0000256" key="4">
    <source>
        <dbReference type="SAM" id="SignalP"/>
    </source>
</evidence>
<dbReference type="InterPro" id="IPR050468">
    <property type="entry name" value="Cuticle_Struct_Prot"/>
</dbReference>
<reference evidence="5" key="2">
    <citation type="submission" date="2010-05" db="EMBL/GenBank/DDBJ databases">
        <authorList>
            <person name="Almeida L.G."/>
            <person name="Nicolas M.F."/>
            <person name="Souza R.C."/>
            <person name="Vasconcelos A.T.R."/>
        </authorList>
    </citation>
    <scope>NUCLEOTIDE SEQUENCE</scope>
</reference>
<reference evidence="6" key="4">
    <citation type="submission" date="2015-06" db="UniProtKB">
        <authorList>
            <consortium name="EnsemblMetazoa"/>
        </authorList>
    </citation>
    <scope>IDENTIFICATION</scope>
</reference>
<evidence type="ECO:0000256" key="2">
    <source>
        <dbReference type="PROSITE-ProRule" id="PRU00497"/>
    </source>
</evidence>
<keyword evidence="4" id="KW-0732">Signal</keyword>
<dbReference type="VEuPathDB" id="VectorBase:ADAC000353"/>
<organism evidence="5">
    <name type="scientific">Anopheles darlingi</name>
    <name type="common">Mosquito</name>
    <dbReference type="NCBI Taxonomy" id="43151"/>
    <lineage>
        <taxon>Eukaryota</taxon>
        <taxon>Metazoa</taxon>
        <taxon>Ecdysozoa</taxon>
        <taxon>Arthropoda</taxon>
        <taxon>Hexapoda</taxon>
        <taxon>Insecta</taxon>
        <taxon>Pterygota</taxon>
        <taxon>Neoptera</taxon>
        <taxon>Endopterygota</taxon>
        <taxon>Diptera</taxon>
        <taxon>Nematocera</taxon>
        <taxon>Culicoidea</taxon>
        <taxon>Culicidae</taxon>
        <taxon>Anophelinae</taxon>
        <taxon>Anopheles</taxon>
    </lineage>
</organism>
<name>W5JTY3_ANODA</name>
<evidence type="ECO:0000256" key="1">
    <source>
        <dbReference type="ARBA" id="ARBA00022460"/>
    </source>
</evidence>
<feature type="chain" id="PRO_5010155973" evidence="4">
    <location>
        <begin position="18"/>
        <end position="241"/>
    </location>
</feature>
<dbReference type="InterPro" id="IPR031311">
    <property type="entry name" value="CHIT_BIND_RR_consensus"/>
</dbReference>
<dbReference type="PRINTS" id="PR00947">
    <property type="entry name" value="CUTICLE"/>
</dbReference>
<dbReference type="GO" id="GO:0062129">
    <property type="term" value="C:chitin-based extracellular matrix"/>
    <property type="evidence" value="ECO:0007669"/>
    <property type="project" value="TreeGrafter"/>
</dbReference>
<evidence type="ECO:0000313" key="7">
    <source>
        <dbReference type="Proteomes" id="UP000000673"/>
    </source>
</evidence>
<protein>
    <submittedName>
        <fullName evidence="5">Cuticular protein 129, RR-1 family</fullName>
    </submittedName>
</protein>
<dbReference type="Pfam" id="PF00379">
    <property type="entry name" value="Chitin_bind_4"/>
    <property type="match status" value="1"/>
</dbReference>
<dbReference type="EMBL" id="ADMH02000102">
    <property type="protein sequence ID" value="ETN67817.1"/>
    <property type="molecule type" value="Genomic_DNA"/>
</dbReference>
<evidence type="ECO:0000313" key="6">
    <source>
        <dbReference type="EnsemblMetazoa" id="ADAC000353-PA"/>
    </source>
</evidence>
<evidence type="ECO:0000256" key="3">
    <source>
        <dbReference type="SAM" id="MobiDB-lite"/>
    </source>
</evidence>
<sequence>MQQVVLWCLVVAMVAEAARIKIPAKSRNDDLFSEDEFTFPVEDTKDPTKFTGNVMKASILMAQVSNQGKGKFKYAVETENGIEIEQIGKLRNDSKTFVVMGSYTYTGANGKRYRVRYTADEFGYHPITELDLEIPDLNQAPPPTQRPFVPFTTRSTTPRTTTTRRTTTTTTTTTTPPPPEFDGYHYDKPDNSYLPPSNEYLPPQEPDIDYLPPKEDSARSQYQEPADEFLPPRYDLRNDRF</sequence>
<dbReference type="EnsemblMetazoa" id="ADAC000353-RA">
    <property type="protein sequence ID" value="ADAC000353-PA"/>
    <property type="gene ID" value="ADAC000353"/>
</dbReference>
<dbReference type="STRING" id="43151.W5JTY3"/>
<dbReference type="PANTHER" id="PTHR10380:SF228">
    <property type="entry name" value="CUTICULAR PROTEIN 11A-RELATED"/>
    <property type="match status" value="1"/>
</dbReference>
<accession>W5JTY3</accession>
<dbReference type="PROSITE" id="PS00233">
    <property type="entry name" value="CHIT_BIND_RR_1"/>
    <property type="match status" value="1"/>
</dbReference>
<dbReference type="AlphaFoldDB" id="W5JTY3"/>
<keyword evidence="7" id="KW-1185">Reference proteome</keyword>
<dbReference type="OMA" id="FTGNVMK"/>
<dbReference type="GO" id="GO:0008010">
    <property type="term" value="F:structural constituent of chitin-based larval cuticle"/>
    <property type="evidence" value="ECO:0007669"/>
    <property type="project" value="TreeGrafter"/>
</dbReference>
<dbReference type="VEuPathDB" id="VectorBase:ADAR2_005801"/>
<dbReference type="eggNOG" id="ENOG502TB65">
    <property type="taxonomic scope" value="Eukaryota"/>
</dbReference>
<reference evidence="5" key="3">
    <citation type="journal article" date="2013" name="Nucleic Acids Res.">
        <title>The genome of Anopheles darlingi, the main neotropical malaria vector.</title>
        <authorList>
            <person name="Marinotti O."/>
            <person name="Cerqueira G.C."/>
            <person name="de Almeida L.G."/>
            <person name="Ferro M.I."/>
            <person name="Loreto E.L."/>
            <person name="Zaha A."/>
            <person name="Teixeira S.M."/>
            <person name="Wespiser A.R."/>
            <person name="Almeida E Silva A."/>
            <person name="Schlindwein A.D."/>
            <person name="Pacheco A.C."/>
            <person name="Silva A.L."/>
            <person name="Graveley B.R."/>
            <person name="Walenz B.P."/>
            <person name="Lima Bde A."/>
            <person name="Ribeiro C.A."/>
            <person name="Nunes-Silva C.G."/>
            <person name="de Carvalho C.R."/>
            <person name="Soares C.M."/>
            <person name="de Menezes C.B."/>
            <person name="Matiolli C."/>
            <person name="Caffrey D."/>
            <person name="Araujo D.A."/>
            <person name="de Oliveira D.M."/>
            <person name="Golenbock D."/>
            <person name="Grisard E.C."/>
            <person name="Fantinatti-Garboggini F."/>
            <person name="de Carvalho F.M."/>
            <person name="Barcellos F.G."/>
            <person name="Prosdocimi F."/>
            <person name="May G."/>
            <person name="Azevedo Junior G.M."/>
            <person name="Guimaraes G.M."/>
            <person name="Goldman G.H."/>
            <person name="Padilha I.Q."/>
            <person name="Batista Jda S."/>
            <person name="Ferro J.A."/>
            <person name="Ribeiro J.M."/>
            <person name="Fietto J.L."/>
            <person name="Dabbas K.M."/>
            <person name="Cerdeira L."/>
            <person name="Agnez-Lima L.F."/>
            <person name="Brocchi M."/>
            <person name="de Carvalho M.O."/>
            <person name="Teixeira Mde M."/>
            <person name="Diniz Maia Mde M."/>
            <person name="Goldman M.H."/>
            <person name="Cruz Schneider M.P."/>
            <person name="Felipe M.S."/>
            <person name="Hungria M."/>
            <person name="Nicolas M.F."/>
            <person name="Pereira M."/>
            <person name="Montes M.A."/>
            <person name="Cantao M.E."/>
            <person name="Vincentz M."/>
            <person name="Rafael M.S."/>
            <person name="Silverman N."/>
            <person name="Stoco P.H."/>
            <person name="Souza R.C."/>
            <person name="Vicentini R."/>
            <person name="Gazzinelli R.T."/>
            <person name="Neves Rde O."/>
            <person name="Silva R."/>
            <person name="Astolfi-Filho S."/>
            <person name="Maciel T.E."/>
            <person name="Urmenyi T.P."/>
            <person name="Tadei W.P."/>
            <person name="Camargo E.P."/>
            <person name="de Vasconcelos A.T."/>
        </authorList>
    </citation>
    <scope>NUCLEOTIDE SEQUENCE</scope>
</reference>
<evidence type="ECO:0000313" key="5">
    <source>
        <dbReference type="EMBL" id="ETN67817.1"/>
    </source>
</evidence>
<gene>
    <name evidence="5" type="ORF">AND_000353</name>
</gene>
<dbReference type="HOGENOM" id="CLU_1278549_0_0_1"/>
<dbReference type="InterPro" id="IPR000618">
    <property type="entry name" value="Insect_cuticle"/>
</dbReference>
<reference evidence="5 7" key="1">
    <citation type="journal article" date="2010" name="BMC Genomics">
        <title>Combination of measures distinguishes pre-miRNAs from other stem-loops in the genome of the newly sequenced Anopheles darlingi.</title>
        <authorList>
            <person name="Mendes N.D."/>
            <person name="Freitas A.T."/>
            <person name="Vasconcelos A.T."/>
            <person name="Sagot M.F."/>
        </authorList>
    </citation>
    <scope>NUCLEOTIDE SEQUENCE</scope>
</reference>
<dbReference type="Proteomes" id="UP000000673">
    <property type="component" value="Unassembled WGS sequence"/>
</dbReference>
<feature type="region of interest" description="Disordered" evidence="3">
    <location>
        <begin position="137"/>
        <end position="241"/>
    </location>
</feature>